<dbReference type="EMBL" id="JBCITK010000001">
    <property type="protein sequence ID" value="MEN0642362.1"/>
    <property type="molecule type" value="Genomic_DNA"/>
</dbReference>
<dbReference type="Gene3D" id="3.30.70.2650">
    <property type="match status" value="1"/>
</dbReference>
<dbReference type="Pfam" id="PF20803">
    <property type="entry name" value="PaaX_M"/>
    <property type="match status" value="1"/>
</dbReference>
<proteinExistence type="predicted"/>
<dbReference type="PANTHER" id="PTHR30319">
    <property type="entry name" value="PHENYLACETIC ACID REGULATOR-RELATED TRANSCRIPTIONAL REPRESSOR"/>
    <property type="match status" value="1"/>
</dbReference>
<dbReference type="RefSeq" id="WP_343129492.1">
    <property type="nucleotide sequence ID" value="NZ_JBCITK010000001.1"/>
</dbReference>
<feature type="domain" description="Transcriptional repressor PaaX-like central Cas2-like" evidence="2">
    <location>
        <begin position="79"/>
        <end position="150"/>
    </location>
</feature>
<dbReference type="Pfam" id="PF08223">
    <property type="entry name" value="PaaX_C"/>
    <property type="match status" value="1"/>
</dbReference>
<organism evidence="3 4">
    <name type="scientific">Alkalicoccobacillus gibsonii</name>
    <dbReference type="NCBI Taxonomy" id="79881"/>
    <lineage>
        <taxon>Bacteria</taxon>
        <taxon>Bacillati</taxon>
        <taxon>Bacillota</taxon>
        <taxon>Bacilli</taxon>
        <taxon>Bacillales</taxon>
        <taxon>Bacillaceae</taxon>
        <taxon>Alkalicoccobacillus</taxon>
    </lineage>
</organism>
<evidence type="ECO:0000259" key="2">
    <source>
        <dbReference type="Pfam" id="PF20803"/>
    </source>
</evidence>
<evidence type="ECO:0000259" key="1">
    <source>
        <dbReference type="Pfam" id="PF08223"/>
    </source>
</evidence>
<keyword evidence="4" id="KW-1185">Reference proteome</keyword>
<name>A0ABU9VFH2_9BACI</name>
<comment type="caution">
    <text evidence="3">The sequence shown here is derived from an EMBL/GenBank/DDBJ whole genome shotgun (WGS) entry which is preliminary data.</text>
</comment>
<protein>
    <submittedName>
        <fullName evidence="3">PaaX family transcriptional regulator C-terminal domain-containing protein</fullName>
    </submittedName>
</protein>
<dbReference type="InterPro" id="IPR013225">
    <property type="entry name" value="PaaX_C"/>
</dbReference>
<evidence type="ECO:0000313" key="3">
    <source>
        <dbReference type="EMBL" id="MEN0642362.1"/>
    </source>
</evidence>
<sequence>MTLEKQIIFLLNKCKSLESKLIVSTLLNQGFTKQSIRNALAKMKQAEYIYTEKRGLYSPTKKGLSVYAETNPKHNFYYHKWDGQWLIVLIGIPEAQRKKRDTFRTFLMNGGFGHLYNNVYIYPWDISESIIDTIDTLELENYVTIVRSDDFLFNKITEEGFTGPNAVRRIWNLDHISSMYTEQLKIVQDLKHNITDLMKESTGNYQNLISHLLKLTTIKEKLLEKDPMLPPDFLPGSWTGGDVLALIEDQLNKLTAFLQASDKK</sequence>
<feature type="domain" description="Transcriptional repressor PaaX-like C-terminal" evidence="1">
    <location>
        <begin position="171"/>
        <end position="255"/>
    </location>
</feature>
<dbReference type="PANTHER" id="PTHR30319:SF1">
    <property type="entry name" value="TRANSCRIPTIONAL REPRESSOR PAAX"/>
    <property type="match status" value="1"/>
</dbReference>
<dbReference type="InterPro" id="IPR011965">
    <property type="entry name" value="PaaX_trns_reg"/>
</dbReference>
<gene>
    <name evidence="3" type="ORF">MKY91_04195</name>
</gene>
<accession>A0ABU9VFH2</accession>
<dbReference type="Proteomes" id="UP001418796">
    <property type="component" value="Unassembled WGS sequence"/>
</dbReference>
<reference evidence="3 4" key="1">
    <citation type="submission" date="2024-03" db="EMBL/GenBank/DDBJ databases">
        <title>Bacilli Hybrid Assemblies.</title>
        <authorList>
            <person name="Kovac J."/>
        </authorList>
    </citation>
    <scope>NUCLEOTIDE SEQUENCE [LARGE SCALE GENOMIC DNA]</scope>
    <source>
        <strain evidence="3 4">FSL R7-0666</strain>
    </source>
</reference>
<dbReference type="PIRSF" id="PIRSF020623">
    <property type="entry name" value="PaaX"/>
    <property type="match status" value="1"/>
</dbReference>
<evidence type="ECO:0000313" key="4">
    <source>
        <dbReference type="Proteomes" id="UP001418796"/>
    </source>
</evidence>
<dbReference type="InterPro" id="IPR048846">
    <property type="entry name" value="PaaX-like_central"/>
</dbReference>